<dbReference type="EMBL" id="MHWE01000006">
    <property type="protein sequence ID" value="OHB04470.1"/>
    <property type="molecule type" value="Genomic_DNA"/>
</dbReference>
<dbReference type="PROSITE" id="PS00409">
    <property type="entry name" value="PROKAR_NTER_METHYL"/>
    <property type="match status" value="1"/>
</dbReference>
<dbReference type="InterPro" id="IPR012902">
    <property type="entry name" value="N_methyl_site"/>
</dbReference>
<dbReference type="AlphaFoldDB" id="A0A1G2U668"/>
<evidence type="ECO:0000256" key="2">
    <source>
        <dbReference type="ARBA" id="ARBA00022481"/>
    </source>
</evidence>
<keyword evidence="5 6" id="KW-0472">Membrane</keyword>
<dbReference type="GO" id="GO:0015628">
    <property type="term" value="P:protein secretion by the type II secretion system"/>
    <property type="evidence" value="ECO:0007669"/>
    <property type="project" value="InterPro"/>
</dbReference>
<protein>
    <recommendedName>
        <fullName evidence="9">Type II secretion system protein GspG C-terminal domain-containing protein</fullName>
    </recommendedName>
</protein>
<dbReference type="InterPro" id="IPR002416">
    <property type="entry name" value="T2SS_protein-GspH"/>
</dbReference>
<evidence type="ECO:0000313" key="8">
    <source>
        <dbReference type="Proteomes" id="UP000176800"/>
    </source>
</evidence>
<evidence type="ECO:0000256" key="6">
    <source>
        <dbReference type="SAM" id="Phobius"/>
    </source>
</evidence>
<feature type="transmembrane region" description="Helical" evidence="6">
    <location>
        <begin position="12"/>
        <end position="31"/>
    </location>
</feature>
<dbReference type="PANTHER" id="PTHR30093">
    <property type="entry name" value="GENERAL SECRETION PATHWAY PROTEIN G"/>
    <property type="match status" value="1"/>
</dbReference>
<keyword evidence="2" id="KW-0488">Methylation</keyword>
<evidence type="ECO:0000313" key="7">
    <source>
        <dbReference type="EMBL" id="OHB04470.1"/>
    </source>
</evidence>
<dbReference type="PRINTS" id="PR00885">
    <property type="entry name" value="BCTERIALGSPH"/>
</dbReference>
<organism evidence="7 8">
    <name type="scientific">Candidatus Zambryskibacteria bacterium RIFCSPLOWO2_01_FULL_45_21</name>
    <dbReference type="NCBI Taxonomy" id="1802761"/>
    <lineage>
        <taxon>Bacteria</taxon>
        <taxon>Candidatus Zambryskiibacteriota</taxon>
    </lineage>
</organism>
<dbReference type="SUPFAM" id="SSF54523">
    <property type="entry name" value="Pili subunits"/>
    <property type="match status" value="1"/>
</dbReference>
<name>A0A1G2U668_9BACT</name>
<comment type="caution">
    <text evidence="7">The sequence shown here is derived from an EMBL/GenBank/DDBJ whole genome shotgun (WGS) entry which is preliminary data.</text>
</comment>
<dbReference type="GO" id="GO:0016020">
    <property type="term" value="C:membrane"/>
    <property type="evidence" value="ECO:0007669"/>
    <property type="project" value="UniProtKB-SubCell"/>
</dbReference>
<dbReference type="Proteomes" id="UP000176800">
    <property type="component" value="Unassembled WGS sequence"/>
</dbReference>
<evidence type="ECO:0008006" key="9">
    <source>
        <dbReference type="Google" id="ProtNLM"/>
    </source>
</evidence>
<evidence type="ECO:0000256" key="5">
    <source>
        <dbReference type="ARBA" id="ARBA00023136"/>
    </source>
</evidence>
<keyword evidence="4 6" id="KW-1133">Transmembrane helix</keyword>
<accession>A0A1G2U668</accession>
<dbReference type="NCBIfam" id="TIGR02532">
    <property type="entry name" value="IV_pilin_GFxxxE"/>
    <property type="match status" value="1"/>
</dbReference>
<evidence type="ECO:0000256" key="4">
    <source>
        <dbReference type="ARBA" id="ARBA00022989"/>
    </source>
</evidence>
<comment type="subcellular location">
    <subcellularLocation>
        <location evidence="1">Membrane</location>
        <topology evidence="1">Single-pass membrane protein</topology>
    </subcellularLocation>
</comment>
<evidence type="ECO:0000256" key="3">
    <source>
        <dbReference type="ARBA" id="ARBA00022692"/>
    </source>
</evidence>
<sequence length="153" mass="16032">MIFTRLSNRGFTLIELLVVIAIIGILSSIVLSSLNDARNKAGNAAVKSNLANIRVQAALYYDSNNTYGSYAFSPCPISGTGSVFHDPNILDAISSAKTAGGDTTNLNRCFANASGWAVSVPLKKKEGLFGHWCVDANGASMGRASAITIASCQ</sequence>
<keyword evidence="3 6" id="KW-0812">Transmembrane</keyword>
<proteinExistence type="predicted"/>
<evidence type="ECO:0000256" key="1">
    <source>
        <dbReference type="ARBA" id="ARBA00004167"/>
    </source>
</evidence>
<dbReference type="InterPro" id="IPR045584">
    <property type="entry name" value="Pilin-like"/>
</dbReference>
<dbReference type="GO" id="GO:0015627">
    <property type="term" value="C:type II protein secretion system complex"/>
    <property type="evidence" value="ECO:0007669"/>
    <property type="project" value="InterPro"/>
</dbReference>
<dbReference type="Gene3D" id="3.30.700.10">
    <property type="entry name" value="Glycoprotein, Type 4 Pilin"/>
    <property type="match status" value="1"/>
</dbReference>
<reference evidence="7 8" key="1">
    <citation type="journal article" date="2016" name="Nat. Commun.">
        <title>Thousands of microbial genomes shed light on interconnected biogeochemical processes in an aquifer system.</title>
        <authorList>
            <person name="Anantharaman K."/>
            <person name="Brown C.T."/>
            <person name="Hug L.A."/>
            <person name="Sharon I."/>
            <person name="Castelle C.J."/>
            <person name="Probst A.J."/>
            <person name="Thomas B.C."/>
            <person name="Singh A."/>
            <person name="Wilkins M.J."/>
            <person name="Karaoz U."/>
            <person name="Brodie E.L."/>
            <person name="Williams K.H."/>
            <person name="Hubbard S.S."/>
            <person name="Banfield J.F."/>
        </authorList>
    </citation>
    <scope>NUCLEOTIDE SEQUENCE [LARGE SCALE GENOMIC DNA]</scope>
</reference>
<gene>
    <name evidence="7" type="ORF">A3B14_03495</name>
</gene>
<dbReference type="Pfam" id="PF07963">
    <property type="entry name" value="N_methyl"/>
    <property type="match status" value="1"/>
</dbReference>